<dbReference type="InterPro" id="IPR036374">
    <property type="entry name" value="OxRdtase_Mopterin-bd_sf"/>
</dbReference>
<keyword evidence="1" id="KW-0472">Membrane</keyword>
<dbReference type="SUPFAM" id="SSF56524">
    <property type="entry name" value="Oxidoreductase molybdopterin-binding domain"/>
    <property type="match status" value="1"/>
</dbReference>
<proteinExistence type="predicted"/>
<dbReference type="Pfam" id="PF00174">
    <property type="entry name" value="Oxidored_molyb"/>
    <property type="match status" value="1"/>
</dbReference>
<evidence type="ECO:0000313" key="3">
    <source>
        <dbReference type="EMBL" id="SKC49268.1"/>
    </source>
</evidence>
<dbReference type="RefSeq" id="WP_079489934.1">
    <property type="nucleotide sequence ID" value="NZ_FUZT01000002.1"/>
</dbReference>
<evidence type="ECO:0000256" key="1">
    <source>
        <dbReference type="SAM" id="Phobius"/>
    </source>
</evidence>
<keyword evidence="4" id="KW-1185">Reference proteome</keyword>
<dbReference type="OrthoDB" id="1708196at2"/>
<name>A0A1T5JDE6_9FIRM</name>
<feature type="domain" description="Oxidoreductase molybdopterin-binding" evidence="2">
    <location>
        <begin position="78"/>
        <end position="142"/>
    </location>
</feature>
<keyword evidence="1" id="KW-0812">Transmembrane</keyword>
<evidence type="ECO:0000313" key="4">
    <source>
        <dbReference type="Proteomes" id="UP000190285"/>
    </source>
</evidence>
<protein>
    <submittedName>
        <fullName evidence="3">Oxidoreductase molybdopterin binding domain-containing protein</fullName>
    </submittedName>
</protein>
<dbReference type="Gene3D" id="3.90.420.10">
    <property type="entry name" value="Oxidoreductase, molybdopterin-binding domain"/>
    <property type="match status" value="1"/>
</dbReference>
<keyword evidence="1" id="KW-1133">Transmembrane helix</keyword>
<dbReference type="EMBL" id="FUZT01000002">
    <property type="protein sequence ID" value="SKC49268.1"/>
    <property type="molecule type" value="Genomic_DNA"/>
</dbReference>
<organism evidence="3 4">
    <name type="scientific">Maledivibacter halophilus</name>
    <dbReference type="NCBI Taxonomy" id="36842"/>
    <lineage>
        <taxon>Bacteria</taxon>
        <taxon>Bacillati</taxon>
        <taxon>Bacillota</taxon>
        <taxon>Clostridia</taxon>
        <taxon>Peptostreptococcales</taxon>
        <taxon>Caminicellaceae</taxon>
        <taxon>Maledivibacter</taxon>
    </lineage>
</organism>
<evidence type="ECO:0000259" key="2">
    <source>
        <dbReference type="Pfam" id="PF00174"/>
    </source>
</evidence>
<dbReference type="STRING" id="36842.SAMN02194393_01102"/>
<feature type="transmembrane region" description="Helical" evidence="1">
    <location>
        <begin position="6"/>
        <end position="24"/>
    </location>
</feature>
<dbReference type="Proteomes" id="UP000190285">
    <property type="component" value="Unassembled WGS sequence"/>
</dbReference>
<sequence>MNKKITIIVVILVAIVGITSYLNLKSVEVKKELQEDAKFIIKENGKEVATLDMKEIRTLGEREFKANLKKDGKDPIPYTYTGVPLKNIFEKYNISLEDKSAVIVSAVDGYTVAVDLNKVLEEDNVYLAYMREGQSIGNRENGGKGPYQMIISKDQFSQHWCKFAVEADVK</sequence>
<gene>
    <name evidence="3" type="ORF">SAMN02194393_01102</name>
</gene>
<reference evidence="3 4" key="1">
    <citation type="submission" date="2017-02" db="EMBL/GenBank/DDBJ databases">
        <authorList>
            <person name="Peterson S.W."/>
        </authorList>
    </citation>
    <scope>NUCLEOTIDE SEQUENCE [LARGE SCALE GENOMIC DNA]</scope>
    <source>
        <strain evidence="3 4">M1</strain>
    </source>
</reference>
<dbReference type="AlphaFoldDB" id="A0A1T5JDE6"/>
<dbReference type="InterPro" id="IPR000572">
    <property type="entry name" value="OxRdtase_Mopterin-bd_dom"/>
</dbReference>
<accession>A0A1T5JDE6</accession>